<feature type="transmembrane region" description="Helical" evidence="1">
    <location>
        <begin position="15"/>
        <end position="34"/>
    </location>
</feature>
<dbReference type="Proteomes" id="UP001172738">
    <property type="component" value="Unassembled WGS sequence"/>
</dbReference>
<name>A0ABT8G2H2_9MICO</name>
<reference evidence="2" key="1">
    <citation type="submission" date="2023-06" db="EMBL/GenBank/DDBJ databases">
        <title>SYSU T00b26.</title>
        <authorList>
            <person name="Gao L."/>
            <person name="Fang B.-Z."/>
            <person name="Li W.-J."/>
        </authorList>
    </citation>
    <scope>NUCLEOTIDE SEQUENCE</scope>
    <source>
        <strain evidence="2">SYSU T00b26</strain>
    </source>
</reference>
<dbReference type="EMBL" id="JAUHPV010000005">
    <property type="protein sequence ID" value="MDN4473139.1"/>
    <property type="molecule type" value="Genomic_DNA"/>
</dbReference>
<organism evidence="2 3">
    <name type="scientific">Demequina zhanjiangensis</name>
    <dbReference type="NCBI Taxonomy" id="3051659"/>
    <lineage>
        <taxon>Bacteria</taxon>
        <taxon>Bacillati</taxon>
        <taxon>Actinomycetota</taxon>
        <taxon>Actinomycetes</taxon>
        <taxon>Micrococcales</taxon>
        <taxon>Demequinaceae</taxon>
        <taxon>Demequina</taxon>
    </lineage>
</organism>
<keyword evidence="3" id="KW-1185">Reference proteome</keyword>
<dbReference type="Pfam" id="PF10825">
    <property type="entry name" value="DUF2752"/>
    <property type="match status" value="1"/>
</dbReference>
<evidence type="ECO:0000313" key="3">
    <source>
        <dbReference type="Proteomes" id="UP001172738"/>
    </source>
</evidence>
<gene>
    <name evidence="2" type="ORF">QQX04_09075</name>
</gene>
<accession>A0ABT8G2H2</accession>
<sequence length="141" mass="14996">MTAAAVTDRRTPHRLAGPAVVTAALLAGTAYTGVQDPTGSGVFPSCIFFAATGHWCPGCGGLRAVHSLLGGDLALALQYNVVVVLLIIPMGIAAIALWWYRAWRRKGTIPVPMWFAIGLPALLGVFWIVRNLPPFAPYLTV</sequence>
<evidence type="ECO:0000313" key="2">
    <source>
        <dbReference type="EMBL" id="MDN4473139.1"/>
    </source>
</evidence>
<feature type="transmembrane region" description="Helical" evidence="1">
    <location>
        <begin position="111"/>
        <end position="129"/>
    </location>
</feature>
<keyword evidence="1" id="KW-0472">Membrane</keyword>
<keyword evidence="1" id="KW-0812">Transmembrane</keyword>
<proteinExistence type="predicted"/>
<evidence type="ECO:0000256" key="1">
    <source>
        <dbReference type="SAM" id="Phobius"/>
    </source>
</evidence>
<dbReference type="RefSeq" id="WP_301128380.1">
    <property type="nucleotide sequence ID" value="NZ_JAUHPV010000005.1"/>
</dbReference>
<keyword evidence="1" id="KW-1133">Transmembrane helix</keyword>
<protein>
    <submittedName>
        <fullName evidence="2">DUF2752 domain-containing protein</fullName>
    </submittedName>
</protein>
<comment type="caution">
    <text evidence="2">The sequence shown here is derived from an EMBL/GenBank/DDBJ whole genome shotgun (WGS) entry which is preliminary data.</text>
</comment>
<dbReference type="InterPro" id="IPR021215">
    <property type="entry name" value="DUF2752"/>
</dbReference>
<feature type="transmembrane region" description="Helical" evidence="1">
    <location>
        <begin position="77"/>
        <end position="99"/>
    </location>
</feature>